<evidence type="ECO:0000256" key="1">
    <source>
        <dbReference type="SAM" id="SignalP"/>
    </source>
</evidence>
<comment type="caution">
    <text evidence="2">The sequence shown here is derived from an EMBL/GenBank/DDBJ whole genome shotgun (WGS) entry which is preliminary data.</text>
</comment>
<evidence type="ECO:0000313" key="2">
    <source>
        <dbReference type="EMBL" id="NYZ67171.1"/>
    </source>
</evidence>
<dbReference type="Proteomes" id="UP000569732">
    <property type="component" value="Unassembled WGS sequence"/>
</dbReference>
<accession>A0A853IBE4</accession>
<dbReference type="EMBL" id="JACCKB010000022">
    <property type="protein sequence ID" value="NYZ67171.1"/>
    <property type="molecule type" value="Genomic_DNA"/>
</dbReference>
<sequence>MSFLKPLQVKSGIVIMSTITALPLYANPQTNNSFAVPNEAYRQNLSEDADPYLVTDEYLVTDGYLVADGSGILNIEHTAFAVIRLKKPLPKNVQFSLNGEAVVFQKVNTAGTVLKCEVDNVRDKWLEITGPQIDIRQLLTFKDL</sequence>
<feature type="signal peptide" evidence="1">
    <location>
        <begin position="1"/>
        <end position="26"/>
    </location>
</feature>
<feature type="chain" id="PRO_5032411715" evidence="1">
    <location>
        <begin position="27"/>
        <end position="144"/>
    </location>
</feature>
<reference evidence="2 3" key="1">
    <citation type="submission" date="2020-07" db="EMBL/GenBank/DDBJ databases">
        <title>Endozoicomonas sp. nov., isolated from sediment.</title>
        <authorList>
            <person name="Gu T."/>
        </authorList>
    </citation>
    <scope>NUCLEOTIDE SEQUENCE [LARGE SCALE GENOMIC DNA]</scope>
    <source>
        <strain evidence="2 3">SM1973</strain>
    </source>
</reference>
<evidence type="ECO:0000313" key="3">
    <source>
        <dbReference type="Proteomes" id="UP000569732"/>
    </source>
</evidence>
<dbReference type="AlphaFoldDB" id="A0A853IBE4"/>
<name>A0A853IBE4_9GAMM</name>
<organism evidence="2 3">
    <name type="scientific">Spartinivicinus marinus</name>
    <dbReference type="NCBI Taxonomy" id="2994442"/>
    <lineage>
        <taxon>Bacteria</taxon>
        <taxon>Pseudomonadati</taxon>
        <taxon>Pseudomonadota</taxon>
        <taxon>Gammaproteobacteria</taxon>
        <taxon>Oceanospirillales</taxon>
        <taxon>Zooshikellaceae</taxon>
        <taxon>Spartinivicinus</taxon>
    </lineage>
</organism>
<keyword evidence="3" id="KW-1185">Reference proteome</keyword>
<protein>
    <submittedName>
        <fullName evidence="2">Uncharacterized protein</fullName>
    </submittedName>
</protein>
<keyword evidence="1" id="KW-0732">Signal</keyword>
<gene>
    <name evidence="2" type="ORF">H0A36_14215</name>
</gene>
<dbReference type="RefSeq" id="WP_180569196.1">
    <property type="nucleotide sequence ID" value="NZ_JACCKB010000022.1"/>
</dbReference>
<proteinExistence type="predicted"/>